<gene>
    <name evidence="1" type="ORF">OBE_05505</name>
</gene>
<reference evidence="1" key="1">
    <citation type="journal article" date="2013" name="Environ. Microbiol.">
        <title>Microbiota from the distal guts of lean and obese adolescents exhibit partial functional redundancy besides clear differences in community structure.</title>
        <authorList>
            <person name="Ferrer M."/>
            <person name="Ruiz A."/>
            <person name="Lanza F."/>
            <person name="Haange S.B."/>
            <person name="Oberbach A."/>
            <person name="Till H."/>
            <person name="Bargiela R."/>
            <person name="Campoy C."/>
            <person name="Segura M.T."/>
            <person name="Richter M."/>
            <person name="von Bergen M."/>
            <person name="Seifert J."/>
            <person name="Suarez A."/>
        </authorList>
    </citation>
    <scope>NUCLEOTIDE SEQUENCE</scope>
</reference>
<feature type="non-terminal residue" evidence="1">
    <location>
        <position position="51"/>
    </location>
</feature>
<proteinExistence type="predicted"/>
<dbReference type="EMBL" id="AJWZ01003766">
    <property type="protein sequence ID" value="EKC67318.1"/>
    <property type="molecule type" value="Genomic_DNA"/>
</dbReference>
<comment type="caution">
    <text evidence="1">The sequence shown here is derived from an EMBL/GenBank/DDBJ whole genome shotgun (WGS) entry which is preliminary data.</text>
</comment>
<sequence>MIMFIPSIARYYMNCAKAYLARRKNPDAVVEFDKTVDEVIRSKHPEKYAHN</sequence>
<accession>K1TC86</accession>
<name>K1TC86_9ZZZZ</name>
<organism evidence="1">
    <name type="scientific">human gut metagenome</name>
    <dbReference type="NCBI Taxonomy" id="408170"/>
    <lineage>
        <taxon>unclassified sequences</taxon>
        <taxon>metagenomes</taxon>
        <taxon>organismal metagenomes</taxon>
    </lineage>
</organism>
<evidence type="ECO:0000313" key="1">
    <source>
        <dbReference type="EMBL" id="EKC67318.1"/>
    </source>
</evidence>
<dbReference type="AlphaFoldDB" id="K1TC86"/>
<protein>
    <submittedName>
        <fullName evidence="1">Uncharacterized protein</fullName>
    </submittedName>
</protein>